<dbReference type="InterPro" id="IPR036890">
    <property type="entry name" value="HATPase_C_sf"/>
</dbReference>
<dbReference type="Proteomes" id="UP001470023">
    <property type="component" value="Unassembled WGS sequence"/>
</dbReference>
<name>A0ABV1TXR7_9ACTN</name>
<dbReference type="Pfam" id="PF13185">
    <property type="entry name" value="GAF_2"/>
    <property type="match status" value="1"/>
</dbReference>
<evidence type="ECO:0000259" key="3">
    <source>
        <dbReference type="SMART" id="SM00331"/>
    </source>
</evidence>
<proteinExistence type="predicted"/>
<dbReference type="Pfam" id="PF14361">
    <property type="entry name" value="RsbRD_N"/>
    <property type="match status" value="1"/>
</dbReference>
<comment type="caution">
    <text evidence="4">The sequence shown here is derived from an EMBL/GenBank/DDBJ whole genome shotgun (WGS) entry which is preliminary data.</text>
</comment>
<keyword evidence="1" id="KW-0378">Hydrolase</keyword>
<dbReference type="PANTHER" id="PTHR43156">
    <property type="entry name" value="STAGE II SPORULATION PROTEIN E-RELATED"/>
    <property type="match status" value="1"/>
</dbReference>
<dbReference type="EMBL" id="JBEPAZ010000001">
    <property type="protein sequence ID" value="MER6426271.1"/>
    <property type="molecule type" value="Genomic_DNA"/>
</dbReference>
<feature type="domain" description="PPM-type phosphatase" evidence="3">
    <location>
        <begin position="363"/>
        <end position="588"/>
    </location>
</feature>
<evidence type="ECO:0000256" key="1">
    <source>
        <dbReference type="ARBA" id="ARBA00022801"/>
    </source>
</evidence>
<feature type="domain" description="GAF" evidence="2">
    <location>
        <begin position="120"/>
        <end position="342"/>
    </location>
</feature>
<dbReference type="InterPro" id="IPR003018">
    <property type="entry name" value="GAF"/>
</dbReference>
<sequence>MRADVDALLCRLAQGLRPRTDESVEAMLRYTHSRLPEPWGYEEIAALAAEETSGHVVAFLDVLEHGLDATEVAASPQSVELARRFARRGLPISTLLRGYRLGHVALLQLVQAEVPALTDDPELVNAAALRLIAAGFAYVDHSSAHIVAAYQEERDRRLQRRLILTNEASRRIGTTLDIGRTGQELADVGTDGFAGFVTVDLLVSALDDEDASPPSDPLPLRRVAQRSVPDDDTMEFPVPTGRIHSYPVESESARALATGMPVLRRAGASDASHDASGGAPGGEYHSAMLLPLVARGETLGLVQFFRTGSSAPFDEDDLLLAQEISARAAVSIDNARRYTNERSTALTLQRSLLPRHAVEQSAVVAASRYLPSGSRAGVGGDWYDVIPLSGARVALVMGDVVGRGLRAAATMGRLRMAVRAFADIDLMPDELLTHLDDVVIRLQHEEGEDAGETSATCLYAVYDPVSRVCSLASAGHVLPAVVTPPDSEDDPSGSRSVEFPKMPIGPPLGLGGLPFETVQFELAEGSLLVLFTDGLIQSRTRDVDTAREMLRDALAQGSDSPDEVCDRLITALSPQRAVDDIALLVARTMSLDVGHVATLDLPSDPAAVAGARRFASDTLTSWGLAELSFTTELIVSELVTNAIRYGRSPMRLRMILQSTLTCEVFDANNTAPHLRRARTYDEGGRGLLLVAQFAKRWGTRHSREGKVIWAEQALTMDHLFDISARRRRTHD</sequence>
<dbReference type="InterPro" id="IPR052016">
    <property type="entry name" value="Bact_Sigma-Reg"/>
</dbReference>
<dbReference type="Gene3D" id="3.30.450.40">
    <property type="match status" value="1"/>
</dbReference>
<evidence type="ECO:0000313" key="4">
    <source>
        <dbReference type="EMBL" id="MER6426271.1"/>
    </source>
</evidence>
<evidence type="ECO:0000313" key="5">
    <source>
        <dbReference type="Proteomes" id="UP001470023"/>
    </source>
</evidence>
<reference evidence="4 5" key="1">
    <citation type="submission" date="2024-06" db="EMBL/GenBank/DDBJ databases">
        <title>The Natural Products Discovery Center: Release of the First 8490 Sequenced Strains for Exploring Actinobacteria Biosynthetic Diversity.</title>
        <authorList>
            <person name="Kalkreuter E."/>
            <person name="Kautsar S.A."/>
            <person name="Yang D."/>
            <person name="Bader C.D."/>
            <person name="Teijaro C.N."/>
            <person name="Fluegel L."/>
            <person name="Davis C.M."/>
            <person name="Simpson J.R."/>
            <person name="Lauterbach L."/>
            <person name="Steele A.D."/>
            <person name="Gui C."/>
            <person name="Meng S."/>
            <person name="Li G."/>
            <person name="Viehrig K."/>
            <person name="Ye F."/>
            <person name="Su P."/>
            <person name="Kiefer A.F."/>
            <person name="Nichols A."/>
            <person name="Cepeda A.J."/>
            <person name="Yan W."/>
            <person name="Fan B."/>
            <person name="Jiang Y."/>
            <person name="Adhikari A."/>
            <person name="Zheng C.-J."/>
            <person name="Schuster L."/>
            <person name="Cowan T.M."/>
            <person name="Smanski M.J."/>
            <person name="Chevrette M.G."/>
            <person name="De Carvalho L.P.S."/>
            <person name="Shen B."/>
        </authorList>
    </citation>
    <scope>NUCLEOTIDE SEQUENCE [LARGE SCALE GENOMIC DNA]</scope>
    <source>
        <strain evidence="4 5">NPDC001166</strain>
    </source>
</reference>
<dbReference type="Pfam" id="PF07228">
    <property type="entry name" value="SpoIIE"/>
    <property type="match status" value="1"/>
</dbReference>
<dbReference type="InterPro" id="IPR036457">
    <property type="entry name" value="PPM-type-like_dom_sf"/>
</dbReference>
<dbReference type="SMART" id="SM00331">
    <property type="entry name" value="PP2C_SIG"/>
    <property type="match status" value="1"/>
</dbReference>
<evidence type="ECO:0000259" key="2">
    <source>
        <dbReference type="SMART" id="SM00065"/>
    </source>
</evidence>
<dbReference type="SMART" id="SM00065">
    <property type="entry name" value="GAF"/>
    <property type="match status" value="1"/>
</dbReference>
<dbReference type="InterPro" id="IPR003594">
    <property type="entry name" value="HATPase_dom"/>
</dbReference>
<keyword evidence="5" id="KW-1185">Reference proteome</keyword>
<dbReference type="CDD" id="cd16936">
    <property type="entry name" value="HATPase_RsbW-like"/>
    <property type="match status" value="1"/>
</dbReference>
<dbReference type="InterPro" id="IPR029016">
    <property type="entry name" value="GAF-like_dom_sf"/>
</dbReference>
<dbReference type="InterPro" id="IPR001932">
    <property type="entry name" value="PPM-type_phosphatase-like_dom"/>
</dbReference>
<protein>
    <submittedName>
        <fullName evidence="4">SpoIIE family protein phosphatase</fullName>
    </submittedName>
</protein>
<gene>
    <name evidence="4" type="ORF">ABT272_00760</name>
</gene>
<dbReference type="PANTHER" id="PTHR43156:SF2">
    <property type="entry name" value="STAGE II SPORULATION PROTEIN E"/>
    <property type="match status" value="1"/>
</dbReference>
<accession>A0ABV1TXR7</accession>
<dbReference type="Pfam" id="PF13581">
    <property type="entry name" value="HATPase_c_2"/>
    <property type="match status" value="1"/>
</dbReference>
<dbReference type="InterPro" id="IPR025751">
    <property type="entry name" value="RsbRD_N_dom"/>
</dbReference>
<organism evidence="4 5">
    <name type="scientific">Streptomyces sp. 900105245</name>
    <dbReference type="NCBI Taxonomy" id="3154379"/>
    <lineage>
        <taxon>Bacteria</taxon>
        <taxon>Bacillati</taxon>
        <taxon>Actinomycetota</taxon>
        <taxon>Actinomycetes</taxon>
        <taxon>Kitasatosporales</taxon>
        <taxon>Streptomycetaceae</taxon>
        <taxon>Streptomyces</taxon>
    </lineage>
</organism>
<dbReference type="Gene3D" id="3.60.40.10">
    <property type="entry name" value="PPM-type phosphatase domain"/>
    <property type="match status" value="1"/>
</dbReference>
<dbReference type="Gene3D" id="3.30.565.10">
    <property type="entry name" value="Histidine kinase-like ATPase, C-terminal domain"/>
    <property type="match status" value="1"/>
</dbReference>
<dbReference type="RefSeq" id="WP_352062556.1">
    <property type="nucleotide sequence ID" value="NZ_JBEPAZ010000001.1"/>
</dbReference>
<dbReference type="SUPFAM" id="SSF55781">
    <property type="entry name" value="GAF domain-like"/>
    <property type="match status" value="1"/>
</dbReference>
<dbReference type="SUPFAM" id="SSF81606">
    <property type="entry name" value="PP2C-like"/>
    <property type="match status" value="1"/>
</dbReference>